<keyword evidence="2" id="KW-0812">Transmembrane</keyword>
<dbReference type="CDD" id="cd12087">
    <property type="entry name" value="TM_EGFR-like"/>
    <property type="match status" value="1"/>
</dbReference>
<evidence type="ECO:0000313" key="4">
    <source>
        <dbReference type="Proteomes" id="UP000635477"/>
    </source>
</evidence>
<proteinExistence type="predicted"/>
<feature type="compositionally biased region" description="Basic and acidic residues" evidence="1">
    <location>
        <begin position="80"/>
        <end position="91"/>
    </location>
</feature>
<feature type="compositionally biased region" description="Polar residues" evidence="1">
    <location>
        <begin position="328"/>
        <end position="341"/>
    </location>
</feature>
<reference evidence="3" key="1">
    <citation type="journal article" date="2020" name="BMC Genomics">
        <title>Correction to: Identification and distribution of gene clusters required for synthesis of sphingolipid metabolism inhibitors in diverse species of the filamentous fungus Fusarium.</title>
        <authorList>
            <person name="Kim H.S."/>
            <person name="Lohmar J.M."/>
            <person name="Busman M."/>
            <person name="Brown D.W."/>
            <person name="Naumann T.A."/>
            <person name="Divon H.H."/>
            <person name="Lysoe E."/>
            <person name="Uhlig S."/>
            <person name="Proctor R.H."/>
        </authorList>
    </citation>
    <scope>NUCLEOTIDE SEQUENCE</scope>
    <source>
        <strain evidence="3">NRRL 22465</strain>
    </source>
</reference>
<comment type="caution">
    <text evidence="3">The sequence shown here is derived from an EMBL/GenBank/DDBJ whole genome shotgun (WGS) entry which is preliminary data.</text>
</comment>
<evidence type="ECO:0000256" key="1">
    <source>
        <dbReference type="SAM" id="MobiDB-lite"/>
    </source>
</evidence>
<sequence>MDDLASHFVKDDTDALERQANTIDDNVSKIERIDLANEDETSTASQSSPTSDKSGGSGVQQDDEGKGGGATQGGVGEGSKTADDSDASDKTDVIRFDDNKSFVPERVFSDTTANITYSTEEDVTFTDIKWQVSVNDKTLSLATVKFEDGESSIPDDMPITGATQGWVELALDGANVSDYYSQDMYILINWEREGSFGFTRSTWFSVSNSPNPDLSEDLATRSRQLTDDELEDSDSDPSSTADASASSEPTTGGEDSDGSTGGDGGGGGLSTGATAGIAVGAVIGGLVIIGAIAWFLLRRRRRNKQVADDYTSQQAYAVDKETHGRTADSPTSPYSDENQVQPVALDSINHDRGDPMARGTSPSGGVPRSSLGSHGRDGINGAETPQGMPSRVAHLVEDGMTPDEIRRLEEEERQLDDEIERAGRR</sequence>
<evidence type="ECO:0000256" key="2">
    <source>
        <dbReference type="SAM" id="Phobius"/>
    </source>
</evidence>
<feature type="compositionally biased region" description="Gly residues" evidence="1">
    <location>
        <begin position="67"/>
        <end position="77"/>
    </location>
</feature>
<feature type="region of interest" description="Disordered" evidence="1">
    <location>
        <begin position="225"/>
        <end position="267"/>
    </location>
</feature>
<protein>
    <submittedName>
        <fullName evidence="3">Uncharacterized protein</fullName>
    </submittedName>
</protein>
<feature type="compositionally biased region" description="Basic and acidic residues" evidence="1">
    <location>
        <begin position="26"/>
        <end position="35"/>
    </location>
</feature>
<organism evidence="3 4">
    <name type="scientific">Fusarium zealandicum</name>
    <dbReference type="NCBI Taxonomy" id="1053134"/>
    <lineage>
        <taxon>Eukaryota</taxon>
        <taxon>Fungi</taxon>
        <taxon>Dikarya</taxon>
        <taxon>Ascomycota</taxon>
        <taxon>Pezizomycotina</taxon>
        <taxon>Sordariomycetes</taxon>
        <taxon>Hypocreomycetidae</taxon>
        <taxon>Hypocreales</taxon>
        <taxon>Nectriaceae</taxon>
        <taxon>Fusarium</taxon>
        <taxon>Fusarium staphyleae species complex</taxon>
    </lineage>
</organism>
<keyword evidence="2" id="KW-1133">Transmembrane helix</keyword>
<feature type="compositionally biased region" description="Basic and acidic residues" evidence="1">
    <location>
        <begin position="1"/>
        <end position="17"/>
    </location>
</feature>
<dbReference type="OrthoDB" id="5240751at2759"/>
<feature type="compositionally biased region" description="Low complexity" evidence="1">
    <location>
        <begin position="236"/>
        <end position="253"/>
    </location>
</feature>
<dbReference type="Proteomes" id="UP000635477">
    <property type="component" value="Unassembled WGS sequence"/>
</dbReference>
<gene>
    <name evidence="3" type="ORF">FZEAL_8659</name>
</gene>
<feature type="region of interest" description="Disordered" evidence="1">
    <location>
        <begin position="317"/>
        <end position="425"/>
    </location>
</feature>
<feature type="region of interest" description="Disordered" evidence="1">
    <location>
        <begin position="1"/>
        <end position="91"/>
    </location>
</feature>
<reference evidence="3" key="2">
    <citation type="submission" date="2020-05" db="EMBL/GenBank/DDBJ databases">
        <authorList>
            <person name="Kim H.-S."/>
            <person name="Proctor R.H."/>
            <person name="Brown D.W."/>
        </authorList>
    </citation>
    <scope>NUCLEOTIDE SEQUENCE</scope>
    <source>
        <strain evidence="3">NRRL 22465</strain>
    </source>
</reference>
<keyword evidence="4" id="KW-1185">Reference proteome</keyword>
<keyword evidence="2" id="KW-0472">Membrane</keyword>
<name>A0A8H4XHF9_9HYPO</name>
<feature type="transmembrane region" description="Helical" evidence="2">
    <location>
        <begin position="277"/>
        <end position="297"/>
    </location>
</feature>
<evidence type="ECO:0000313" key="3">
    <source>
        <dbReference type="EMBL" id="KAF4974437.1"/>
    </source>
</evidence>
<accession>A0A8H4XHF9</accession>
<dbReference type="AlphaFoldDB" id="A0A8H4XHF9"/>
<feature type="compositionally biased region" description="Polar residues" evidence="1">
    <location>
        <begin position="42"/>
        <end position="54"/>
    </location>
</feature>
<dbReference type="EMBL" id="JABEYC010000753">
    <property type="protein sequence ID" value="KAF4974437.1"/>
    <property type="molecule type" value="Genomic_DNA"/>
</dbReference>